<evidence type="ECO:0000313" key="2">
    <source>
        <dbReference type="EMBL" id="AXE22200.1"/>
    </source>
</evidence>
<gene>
    <name evidence="2" type="ORF">C0216_00970</name>
</gene>
<organism evidence="2 3">
    <name type="scientific">Streptomyces globosus</name>
    <dbReference type="NCBI Taxonomy" id="68209"/>
    <lineage>
        <taxon>Bacteria</taxon>
        <taxon>Bacillati</taxon>
        <taxon>Actinomycetota</taxon>
        <taxon>Actinomycetes</taxon>
        <taxon>Kitasatosporales</taxon>
        <taxon>Streptomycetaceae</taxon>
        <taxon>Streptomyces</taxon>
    </lineage>
</organism>
<keyword evidence="3" id="KW-1185">Reference proteome</keyword>
<feature type="compositionally biased region" description="Low complexity" evidence="1">
    <location>
        <begin position="60"/>
        <end position="70"/>
    </location>
</feature>
<dbReference type="EMBL" id="CP030862">
    <property type="protein sequence ID" value="AXE22200.1"/>
    <property type="molecule type" value="Genomic_DNA"/>
</dbReference>
<accession>A0A344TU79</accession>
<evidence type="ECO:0000256" key="1">
    <source>
        <dbReference type="SAM" id="MobiDB-lite"/>
    </source>
</evidence>
<proteinExistence type="predicted"/>
<feature type="region of interest" description="Disordered" evidence="1">
    <location>
        <begin position="1"/>
        <end position="82"/>
    </location>
</feature>
<dbReference type="AlphaFoldDB" id="A0A344TU79"/>
<evidence type="ECO:0000313" key="3">
    <source>
        <dbReference type="Proteomes" id="UP000252004"/>
    </source>
</evidence>
<dbReference type="Proteomes" id="UP000252004">
    <property type="component" value="Chromosome"/>
</dbReference>
<sequence>MRREPQRTSGRGVGGSWDAGGHTESARASARCRPAAEAPRRAACPSGRIGPQRQKQTNSAAGAGNMAANRPPRPRPRIREIT</sequence>
<dbReference type="KEGG" id="sgz:C0216_00970"/>
<reference evidence="2 3" key="1">
    <citation type="submission" date="2018-01" db="EMBL/GenBank/DDBJ databases">
        <title>Draft genome Sequence of streptomyces globosus LZH-48.</title>
        <authorList>
            <person name="Ran K."/>
            <person name="Li Z."/>
            <person name="Wei S."/>
            <person name="Dong R."/>
        </authorList>
    </citation>
    <scope>NUCLEOTIDE SEQUENCE [LARGE SCALE GENOMIC DNA]</scope>
    <source>
        <strain evidence="2 3">LZH-48</strain>
    </source>
</reference>
<feature type="compositionally biased region" description="Low complexity" evidence="1">
    <location>
        <begin position="26"/>
        <end position="46"/>
    </location>
</feature>
<protein>
    <submittedName>
        <fullName evidence="2">Uncharacterized protein</fullName>
    </submittedName>
</protein>
<name>A0A344TU79_9ACTN</name>